<dbReference type="UniPathway" id="UPA00299"/>
<name>A0A1T5J4C5_9MICO</name>
<dbReference type="EC" id="3.1.3.12" evidence="6"/>
<dbReference type="PANTHER" id="PTHR43768:SF3">
    <property type="entry name" value="TREHALOSE 6-PHOSPHATE PHOSPHATASE"/>
    <property type="match status" value="1"/>
</dbReference>
<dbReference type="NCBIfam" id="TIGR01484">
    <property type="entry name" value="HAD-SF-IIB"/>
    <property type="match status" value="1"/>
</dbReference>
<organism evidence="7 8">
    <name type="scientific">Okibacterium fritillariae</name>
    <dbReference type="NCBI Taxonomy" id="123320"/>
    <lineage>
        <taxon>Bacteria</taxon>
        <taxon>Bacillati</taxon>
        <taxon>Actinomycetota</taxon>
        <taxon>Actinomycetes</taxon>
        <taxon>Micrococcales</taxon>
        <taxon>Microbacteriaceae</taxon>
        <taxon>Okibacterium</taxon>
    </lineage>
</organism>
<dbReference type="InterPro" id="IPR036412">
    <property type="entry name" value="HAD-like_sf"/>
</dbReference>
<sequence>MTHIEPLPEPSTDPAELQAALEALAATDRLLVALDFDGTLAPTVDRPEDARAVPAAREAIERLVALEDTWVAYVSGRALDSLIEVTEPDDKILLIGSHGVEVRLDDPDAEASLSPEESARAAEVERLLDQIAAIYDNVWVERKPAGFALHTRRADDDVALEAGKRALADLSLPGVTIRDGKDVLEFSVRSATKGDGIEELRRYTGATAALYAGDDVTDEDAFAVLHAEDLPLKSGDGATIAPFRVGGPDEVAATLAALATAREAAIRAR</sequence>
<comment type="catalytic activity">
    <reaction evidence="1 6">
        <text>alpha,alpha-trehalose 6-phosphate + H2O = alpha,alpha-trehalose + phosphate</text>
        <dbReference type="Rhea" id="RHEA:23420"/>
        <dbReference type="ChEBI" id="CHEBI:15377"/>
        <dbReference type="ChEBI" id="CHEBI:16551"/>
        <dbReference type="ChEBI" id="CHEBI:43474"/>
        <dbReference type="ChEBI" id="CHEBI:58429"/>
        <dbReference type="EC" id="3.1.3.12"/>
    </reaction>
</comment>
<comment type="similarity">
    <text evidence="3 6">Belongs to the trehalose phosphatase family.</text>
</comment>
<keyword evidence="6" id="KW-0479">Metal-binding</keyword>
<dbReference type="InterPro" id="IPR044651">
    <property type="entry name" value="OTSB-like"/>
</dbReference>
<comment type="cofactor">
    <cofactor evidence="6">
        <name>Mg(2+)</name>
        <dbReference type="ChEBI" id="CHEBI:18420"/>
    </cofactor>
</comment>
<dbReference type="InterPro" id="IPR003337">
    <property type="entry name" value="Trehalose_PPase"/>
</dbReference>
<dbReference type="AlphaFoldDB" id="A0A1T5J4C5"/>
<reference evidence="7 8" key="1">
    <citation type="submission" date="2017-02" db="EMBL/GenBank/DDBJ databases">
        <authorList>
            <person name="Peterson S.W."/>
        </authorList>
    </citation>
    <scope>NUCLEOTIDE SEQUENCE [LARGE SCALE GENOMIC DNA]</scope>
    <source>
        <strain evidence="7 8">VKM Ac-2059</strain>
    </source>
</reference>
<dbReference type="GO" id="GO:0004805">
    <property type="term" value="F:trehalose-phosphatase activity"/>
    <property type="evidence" value="ECO:0007669"/>
    <property type="project" value="UniProtKB-EC"/>
</dbReference>
<accession>A0A1T5J4C5</accession>
<dbReference type="NCBIfam" id="TIGR00685">
    <property type="entry name" value="T6PP"/>
    <property type="match status" value="1"/>
</dbReference>
<keyword evidence="8" id="KW-1185">Reference proteome</keyword>
<comment type="pathway">
    <text evidence="2 6">Glycan biosynthesis; trehalose biosynthesis.</text>
</comment>
<evidence type="ECO:0000256" key="5">
    <source>
        <dbReference type="ARBA" id="ARBA00024179"/>
    </source>
</evidence>
<evidence type="ECO:0000256" key="3">
    <source>
        <dbReference type="ARBA" id="ARBA00008770"/>
    </source>
</evidence>
<dbReference type="STRING" id="123320.SAMN06309945_1202"/>
<dbReference type="RefSeq" id="WP_079727283.1">
    <property type="nucleotide sequence ID" value="NZ_FUZP01000001.1"/>
</dbReference>
<comment type="function">
    <text evidence="5 6">Removes the phosphate from trehalose 6-phosphate to produce free trehalose.</text>
</comment>
<evidence type="ECO:0000313" key="7">
    <source>
        <dbReference type="EMBL" id="SKC46226.1"/>
    </source>
</evidence>
<evidence type="ECO:0000256" key="1">
    <source>
        <dbReference type="ARBA" id="ARBA00000500"/>
    </source>
</evidence>
<evidence type="ECO:0000256" key="6">
    <source>
        <dbReference type="RuleBase" id="RU361117"/>
    </source>
</evidence>
<protein>
    <recommendedName>
        <fullName evidence="6">Trehalose 6-phosphate phosphatase</fullName>
        <ecNumber evidence="6">3.1.3.12</ecNumber>
    </recommendedName>
</protein>
<dbReference type="Proteomes" id="UP000190857">
    <property type="component" value="Unassembled WGS sequence"/>
</dbReference>
<gene>
    <name evidence="7" type="ORF">SAMN06309945_1202</name>
</gene>
<keyword evidence="6" id="KW-0460">Magnesium</keyword>
<dbReference type="PANTHER" id="PTHR43768">
    <property type="entry name" value="TREHALOSE 6-PHOSPHATE PHOSPHATASE"/>
    <property type="match status" value="1"/>
</dbReference>
<dbReference type="Gene3D" id="3.40.50.1000">
    <property type="entry name" value="HAD superfamily/HAD-like"/>
    <property type="match status" value="1"/>
</dbReference>
<evidence type="ECO:0000256" key="2">
    <source>
        <dbReference type="ARBA" id="ARBA00005199"/>
    </source>
</evidence>
<dbReference type="GO" id="GO:0046872">
    <property type="term" value="F:metal ion binding"/>
    <property type="evidence" value="ECO:0007669"/>
    <property type="project" value="UniProtKB-KW"/>
</dbReference>
<evidence type="ECO:0000256" key="4">
    <source>
        <dbReference type="ARBA" id="ARBA00022801"/>
    </source>
</evidence>
<keyword evidence="4 6" id="KW-0378">Hydrolase</keyword>
<dbReference type="InterPro" id="IPR023214">
    <property type="entry name" value="HAD_sf"/>
</dbReference>
<dbReference type="Pfam" id="PF02358">
    <property type="entry name" value="Trehalose_PPase"/>
    <property type="match status" value="1"/>
</dbReference>
<dbReference type="GO" id="GO:0005992">
    <property type="term" value="P:trehalose biosynthetic process"/>
    <property type="evidence" value="ECO:0007669"/>
    <property type="project" value="UniProtKB-UniPathway"/>
</dbReference>
<dbReference type="InterPro" id="IPR006379">
    <property type="entry name" value="HAD-SF_hydro_IIB"/>
</dbReference>
<dbReference type="OrthoDB" id="9816160at2"/>
<dbReference type="Gene3D" id="3.30.70.1020">
    <property type="entry name" value="Trehalose-6-phosphate phosphatase related protein, domain 2"/>
    <property type="match status" value="1"/>
</dbReference>
<evidence type="ECO:0000313" key="8">
    <source>
        <dbReference type="Proteomes" id="UP000190857"/>
    </source>
</evidence>
<dbReference type="SUPFAM" id="SSF56784">
    <property type="entry name" value="HAD-like"/>
    <property type="match status" value="1"/>
</dbReference>
<proteinExistence type="inferred from homology"/>
<dbReference type="EMBL" id="FUZP01000001">
    <property type="protein sequence ID" value="SKC46226.1"/>
    <property type="molecule type" value="Genomic_DNA"/>
</dbReference>